<dbReference type="GO" id="GO:0005783">
    <property type="term" value="C:endoplasmic reticulum"/>
    <property type="evidence" value="ECO:0007669"/>
    <property type="project" value="TreeGrafter"/>
</dbReference>
<sequence>MLKQYDDKIVQYLETRSTSQLTRWIEKNKTPWTQPYNNDVSYYIFQEKHPALFFFRYEADALKYNETYQNLAKEHKQELVFTHADLSWPKYRKIGEFFGVSRYQMPTFMIIDHKGGEINKYFYSKDVKESDAEDFILKWKNGEIKPYIKSEPILEQPTEELVKTIVAQNFEEVVLKSDKDLLVLFYAPFSANCKNLLYFLPWIAQISSKPNRF</sequence>
<evidence type="ECO:0000256" key="1">
    <source>
        <dbReference type="ARBA" id="ARBA00006347"/>
    </source>
</evidence>
<proteinExistence type="inferred from homology"/>
<dbReference type="GO" id="GO:0006457">
    <property type="term" value="P:protein folding"/>
    <property type="evidence" value="ECO:0007669"/>
    <property type="project" value="TreeGrafter"/>
</dbReference>
<keyword evidence="4" id="KW-1185">Reference proteome</keyword>
<comment type="similarity">
    <text evidence="1">Belongs to the protein disulfide isomerase family.</text>
</comment>
<dbReference type="EMBL" id="CAJZBQ010000013">
    <property type="protein sequence ID" value="CAG9315005.1"/>
    <property type="molecule type" value="Genomic_DNA"/>
</dbReference>
<evidence type="ECO:0000259" key="2">
    <source>
        <dbReference type="Pfam" id="PF00085"/>
    </source>
</evidence>
<dbReference type="Gene3D" id="3.40.30.10">
    <property type="entry name" value="Glutaredoxin"/>
    <property type="match status" value="2"/>
</dbReference>
<dbReference type="Pfam" id="PF00085">
    <property type="entry name" value="Thioredoxin"/>
    <property type="match status" value="1"/>
</dbReference>
<dbReference type="AlphaFoldDB" id="A0AAU9IJL0"/>
<gene>
    <name evidence="3" type="ORF">BSTOLATCC_MIC12783</name>
</gene>
<dbReference type="SUPFAM" id="SSF52833">
    <property type="entry name" value="Thioredoxin-like"/>
    <property type="match status" value="2"/>
</dbReference>
<comment type="caution">
    <text evidence="3">The sequence shown here is derived from an EMBL/GenBank/DDBJ whole genome shotgun (WGS) entry which is preliminary data.</text>
</comment>
<reference evidence="3" key="1">
    <citation type="submission" date="2021-09" db="EMBL/GenBank/DDBJ databases">
        <authorList>
            <consortium name="AG Swart"/>
            <person name="Singh M."/>
            <person name="Singh A."/>
            <person name="Seah K."/>
            <person name="Emmerich C."/>
        </authorList>
    </citation>
    <scope>NUCLEOTIDE SEQUENCE</scope>
    <source>
        <strain evidence="3">ATCC30299</strain>
    </source>
</reference>
<dbReference type="InterPro" id="IPR013766">
    <property type="entry name" value="Thioredoxin_domain"/>
</dbReference>
<protein>
    <recommendedName>
        <fullName evidence="2">Thioredoxin domain-containing protein</fullName>
    </recommendedName>
</protein>
<feature type="domain" description="Thioredoxin" evidence="2">
    <location>
        <begin position="162"/>
        <end position="197"/>
    </location>
</feature>
<name>A0AAU9IJL0_9CILI</name>
<dbReference type="Pfam" id="PF13848">
    <property type="entry name" value="Thioredoxin_6"/>
    <property type="match status" value="1"/>
</dbReference>
<dbReference type="PANTHER" id="PTHR18929">
    <property type="entry name" value="PROTEIN DISULFIDE ISOMERASE"/>
    <property type="match status" value="1"/>
</dbReference>
<dbReference type="Proteomes" id="UP001162131">
    <property type="component" value="Unassembled WGS sequence"/>
</dbReference>
<evidence type="ECO:0000313" key="4">
    <source>
        <dbReference type="Proteomes" id="UP001162131"/>
    </source>
</evidence>
<organism evidence="3 4">
    <name type="scientific">Blepharisma stoltei</name>
    <dbReference type="NCBI Taxonomy" id="1481888"/>
    <lineage>
        <taxon>Eukaryota</taxon>
        <taxon>Sar</taxon>
        <taxon>Alveolata</taxon>
        <taxon>Ciliophora</taxon>
        <taxon>Postciliodesmatophora</taxon>
        <taxon>Heterotrichea</taxon>
        <taxon>Heterotrichida</taxon>
        <taxon>Blepharismidae</taxon>
        <taxon>Blepharisma</taxon>
    </lineage>
</organism>
<evidence type="ECO:0000313" key="3">
    <source>
        <dbReference type="EMBL" id="CAG9315005.1"/>
    </source>
</evidence>
<dbReference type="InterPro" id="IPR036249">
    <property type="entry name" value="Thioredoxin-like_sf"/>
</dbReference>
<dbReference type="GO" id="GO:0034976">
    <property type="term" value="P:response to endoplasmic reticulum stress"/>
    <property type="evidence" value="ECO:0007669"/>
    <property type="project" value="TreeGrafter"/>
</dbReference>
<accession>A0AAU9IJL0</accession>
<dbReference type="GO" id="GO:0003756">
    <property type="term" value="F:protein disulfide isomerase activity"/>
    <property type="evidence" value="ECO:0007669"/>
    <property type="project" value="TreeGrafter"/>
</dbReference>